<dbReference type="PROSITE" id="PS51257">
    <property type="entry name" value="PROKAR_LIPOPROTEIN"/>
    <property type="match status" value="1"/>
</dbReference>
<sequence length="249" mass="25842">MTNRRTVLKCCALATTLSLAGCLGDADSGTGEESTTPAPTDTSTPEPTGNATTDALPGGNDSGGPGDGDNDSGDAGGTRLRGTGGPGVTIVRTDEQDGPVEHAVELVREAATEEAPPGLRVSVTNTGEDPLAVGESRAVVFAYRHDTEKHLLLLPSDADREYPAEAGCWRLTDGIAVTQEYRTTTLAPGETTTQALDLYGAVGEDACLPVGEYRFETSYQVRPATEGAATSATTEDPTTYSWGFTVLLE</sequence>
<name>A0ABD5RI78_9EURY</name>
<protein>
    <recommendedName>
        <fullName evidence="4">Intracellular proteinase inhibitor BsuPI domain-containing protein</fullName>
    </recommendedName>
</protein>
<dbReference type="Proteomes" id="UP001596099">
    <property type="component" value="Unassembled WGS sequence"/>
</dbReference>
<accession>A0ABD5RI78</accession>
<feature type="compositionally biased region" description="Low complexity" evidence="1">
    <location>
        <begin position="32"/>
        <end position="48"/>
    </location>
</feature>
<keyword evidence="3" id="KW-1185">Reference proteome</keyword>
<dbReference type="RefSeq" id="WP_247418777.1">
    <property type="nucleotide sequence ID" value="NZ_JALLGW010000002.1"/>
</dbReference>
<evidence type="ECO:0000256" key="1">
    <source>
        <dbReference type="SAM" id="MobiDB-lite"/>
    </source>
</evidence>
<evidence type="ECO:0000313" key="3">
    <source>
        <dbReference type="Proteomes" id="UP001596099"/>
    </source>
</evidence>
<organism evidence="2 3">
    <name type="scientific">Halomarina salina</name>
    <dbReference type="NCBI Taxonomy" id="1872699"/>
    <lineage>
        <taxon>Archaea</taxon>
        <taxon>Methanobacteriati</taxon>
        <taxon>Methanobacteriota</taxon>
        <taxon>Stenosarchaea group</taxon>
        <taxon>Halobacteria</taxon>
        <taxon>Halobacteriales</taxon>
        <taxon>Natronomonadaceae</taxon>
        <taxon>Halomarina</taxon>
    </lineage>
</organism>
<dbReference type="AlphaFoldDB" id="A0ABD5RI78"/>
<reference evidence="2 3" key="1">
    <citation type="journal article" date="2019" name="Int. J. Syst. Evol. Microbiol.">
        <title>The Global Catalogue of Microorganisms (GCM) 10K type strain sequencing project: providing services to taxonomists for standard genome sequencing and annotation.</title>
        <authorList>
            <consortium name="The Broad Institute Genomics Platform"/>
            <consortium name="The Broad Institute Genome Sequencing Center for Infectious Disease"/>
            <person name="Wu L."/>
            <person name="Ma J."/>
        </authorList>
    </citation>
    <scope>NUCLEOTIDE SEQUENCE [LARGE SCALE GENOMIC DNA]</scope>
    <source>
        <strain evidence="2 3">CGMCC 1.12543</strain>
    </source>
</reference>
<evidence type="ECO:0008006" key="4">
    <source>
        <dbReference type="Google" id="ProtNLM"/>
    </source>
</evidence>
<dbReference type="EMBL" id="JBHSQH010000001">
    <property type="protein sequence ID" value="MFC5970110.1"/>
    <property type="molecule type" value="Genomic_DNA"/>
</dbReference>
<evidence type="ECO:0000313" key="2">
    <source>
        <dbReference type="EMBL" id="MFC5970110.1"/>
    </source>
</evidence>
<proteinExistence type="predicted"/>
<feature type="region of interest" description="Disordered" evidence="1">
    <location>
        <begin position="25"/>
        <end position="99"/>
    </location>
</feature>
<comment type="caution">
    <text evidence="2">The sequence shown here is derived from an EMBL/GenBank/DDBJ whole genome shotgun (WGS) entry which is preliminary data.</text>
</comment>
<gene>
    <name evidence="2" type="ORF">ACFPYI_02085</name>
</gene>